<accession>A0A1E5XJQ8</accession>
<keyword evidence="4" id="KW-1185">Reference proteome</keyword>
<evidence type="ECO:0008006" key="5">
    <source>
        <dbReference type="Google" id="ProtNLM"/>
    </source>
</evidence>
<dbReference type="Proteomes" id="UP000095463">
    <property type="component" value="Unassembled WGS sequence"/>
</dbReference>
<sequence length="101" mass="10377">MILLSVVCLCLMPGFASAATRVTETQVRNICGKDLQSGGGAIGCSKKCGNTVCDYGCYKDKCNVIVFRAAPLGGTHVPMERGSLLSGSGESASPPPPPSIE</sequence>
<evidence type="ECO:0000256" key="1">
    <source>
        <dbReference type="SAM" id="MobiDB-lite"/>
    </source>
</evidence>
<reference evidence="3 4" key="1">
    <citation type="journal article" date="2015" name="Genome Announc.">
        <title>Genome Assemblies of Three Soil-Associated Devosia species: D. insulae, D. limi, and D. soli.</title>
        <authorList>
            <person name="Hassan Y.I."/>
            <person name="Lepp D."/>
            <person name="Zhou T."/>
        </authorList>
    </citation>
    <scope>NUCLEOTIDE SEQUENCE [LARGE SCALE GENOMIC DNA]</scope>
    <source>
        <strain evidence="3 4">DS-56</strain>
    </source>
</reference>
<dbReference type="AlphaFoldDB" id="A0A1E5XJQ8"/>
<evidence type="ECO:0000313" key="4">
    <source>
        <dbReference type="Proteomes" id="UP000095463"/>
    </source>
</evidence>
<feature type="region of interest" description="Disordered" evidence="1">
    <location>
        <begin position="81"/>
        <end position="101"/>
    </location>
</feature>
<evidence type="ECO:0000256" key="2">
    <source>
        <dbReference type="SAM" id="SignalP"/>
    </source>
</evidence>
<dbReference type="OrthoDB" id="9897047at2"/>
<feature type="compositionally biased region" description="Low complexity" evidence="1">
    <location>
        <begin position="82"/>
        <end position="92"/>
    </location>
</feature>
<organism evidence="3 4">
    <name type="scientific">Devosia insulae DS-56</name>
    <dbReference type="NCBI Taxonomy" id="1116389"/>
    <lineage>
        <taxon>Bacteria</taxon>
        <taxon>Pseudomonadati</taxon>
        <taxon>Pseudomonadota</taxon>
        <taxon>Alphaproteobacteria</taxon>
        <taxon>Hyphomicrobiales</taxon>
        <taxon>Devosiaceae</taxon>
        <taxon>Devosia</taxon>
    </lineage>
</organism>
<dbReference type="EMBL" id="LAJE02000354">
    <property type="protein sequence ID" value="OEO28819.1"/>
    <property type="molecule type" value="Genomic_DNA"/>
</dbReference>
<evidence type="ECO:0000313" key="3">
    <source>
        <dbReference type="EMBL" id="OEO28819.1"/>
    </source>
</evidence>
<dbReference type="RefSeq" id="WP_069911891.1">
    <property type="nucleotide sequence ID" value="NZ_LAJE02000354.1"/>
</dbReference>
<protein>
    <recommendedName>
        <fullName evidence="5">DUF3551 domain-containing protein</fullName>
    </recommendedName>
</protein>
<feature type="chain" id="PRO_5009190195" description="DUF3551 domain-containing protein" evidence="2">
    <location>
        <begin position="19"/>
        <end position="101"/>
    </location>
</feature>
<comment type="caution">
    <text evidence="3">The sequence shown here is derived from an EMBL/GenBank/DDBJ whole genome shotgun (WGS) entry which is preliminary data.</text>
</comment>
<feature type="signal peptide" evidence="2">
    <location>
        <begin position="1"/>
        <end position="18"/>
    </location>
</feature>
<keyword evidence="2" id="KW-0732">Signal</keyword>
<gene>
    <name evidence="3" type="ORF">VW23_002920</name>
</gene>
<name>A0A1E5XJQ8_9HYPH</name>
<proteinExistence type="predicted"/>